<evidence type="ECO:0000256" key="2">
    <source>
        <dbReference type="ARBA" id="ARBA00022833"/>
    </source>
</evidence>
<gene>
    <name evidence="6" type="ORF">RI196_02585</name>
</gene>
<dbReference type="SUPFAM" id="SSF51735">
    <property type="entry name" value="NAD(P)-binding Rossmann-fold domains"/>
    <property type="match status" value="1"/>
</dbReference>
<evidence type="ECO:0000256" key="4">
    <source>
        <dbReference type="RuleBase" id="RU361277"/>
    </source>
</evidence>
<comment type="cofactor">
    <cofactor evidence="4">
        <name>Zn(2+)</name>
        <dbReference type="ChEBI" id="CHEBI:29105"/>
    </cofactor>
</comment>
<dbReference type="PANTHER" id="PTHR43401">
    <property type="entry name" value="L-THREONINE 3-DEHYDROGENASE"/>
    <property type="match status" value="1"/>
</dbReference>
<dbReference type="InterPro" id="IPR013154">
    <property type="entry name" value="ADH-like_N"/>
</dbReference>
<protein>
    <submittedName>
        <fullName evidence="6">Zinc-dependent dehydrogenase</fullName>
    </submittedName>
</protein>
<dbReference type="SUPFAM" id="SSF50129">
    <property type="entry name" value="GroES-like"/>
    <property type="match status" value="1"/>
</dbReference>
<dbReference type="GeneID" id="301124827"/>
<dbReference type="Gene3D" id="3.40.50.720">
    <property type="entry name" value="NAD(P)-binding Rossmann-like Domain"/>
    <property type="match status" value="1"/>
</dbReference>
<dbReference type="InterPro" id="IPR050129">
    <property type="entry name" value="Zn_alcohol_dh"/>
</dbReference>
<name>A0ABY9WCB9_9BACI</name>
<dbReference type="RefSeq" id="WP_066246914.1">
    <property type="nucleotide sequence ID" value="NZ_CP134501.1"/>
</dbReference>
<dbReference type="Pfam" id="PF00107">
    <property type="entry name" value="ADH_zinc_N"/>
    <property type="match status" value="1"/>
</dbReference>
<evidence type="ECO:0000313" key="6">
    <source>
        <dbReference type="EMBL" id="WNF33598.1"/>
    </source>
</evidence>
<dbReference type="Pfam" id="PF08240">
    <property type="entry name" value="ADH_N"/>
    <property type="match status" value="1"/>
</dbReference>
<dbReference type="EMBL" id="CP134501">
    <property type="protein sequence ID" value="WNF33598.1"/>
    <property type="molecule type" value="Genomic_DNA"/>
</dbReference>
<dbReference type="InterPro" id="IPR020843">
    <property type="entry name" value="ER"/>
</dbReference>
<keyword evidence="2 4" id="KW-0862">Zinc</keyword>
<dbReference type="InterPro" id="IPR002328">
    <property type="entry name" value="ADH_Zn_CS"/>
</dbReference>
<evidence type="ECO:0000256" key="1">
    <source>
        <dbReference type="ARBA" id="ARBA00022723"/>
    </source>
</evidence>
<dbReference type="PROSITE" id="PS00059">
    <property type="entry name" value="ADH_ZINC"/>
    <property type="match status" value="1"/>
</dbReference>
<organism evidence="6 7">
    <name type="scientific">Aeribacillus composti</name>
    <dbReference type="NCBI Taxonomy" id="1868734"/>
    <lineage>
        <taxon>Bacteria</taxon>
        <taxon>Bacillati</taxon>
        <taxon>Bacillota</taxon>
        <taxon>Bacilli</taxon>
        <taxon>Bacillales</taxon>
        <taxon>Bacillaceae</taxon>
        <taxon>Aeribacillus</taxon>
    </lineage>
</organism>
<comment type="similarity">
    <text evidence="4">Belongs to the zinc-containing alcohol dehydrogenase family.</text>
</comment>
<dbReference type="InterPro" id="IPR011032">
    <property type="entry name" value="GroES-like_sf"/>
</dbReference>
<feature type="domain" description="Enoyl reductase (ER)" evidence="5">
    <location>
        <begin position="8"/>
        <end position="335"/>
    </location>
</feature>
<evidence type="ECO:0000313" key="7">
    <source>
        <dbReference type="Proteomes" id="UP001303701"/>
    </source>
</evidence>
<proteinExistence type="inferred from homology"/>
<keyword evidence="7" id="KW-1185">Reference proteome</keyword>
<dbReference type="CDD" id="cd08235">
    <property type="entry name" value="iditol_2_DH_like"/>
    <property type="match status" value="1"/>
</dbReference>
<accession>A0ABY9WCB9</accession>
<evidence type="ECO:0000256" key="3">
    <source>
        <dbReference type="ARBA" id="ARBA00023002"/>
    </source>
</evidence>
<dbReference type="PANTHER" id="PTHR43401:SF2">
    <property type="entry name" value="L-THREONINE 3-DEHYDROGENASE"/>
    <property type="match status" value="1"/>
</dbReference>
<dbReference type="Gene3D" id="3.90.180.10">
    <property type="entry name" value="Medium-chain alcohol dehydrogenases, catalytic domain"/>
    <property type="match status" value="1"/>
</dbReference>
<keyword evidence="3" id="KW-0560">Oxidoreductase</keyword>
<reference evidence="6 7" key="1">
    <citation type="submission" date="2023-09" db="EMBL/GenBank/DDBJ databases">
        <title>Different Types of Thermotolerant Ring-Cleaving Dioxygenases derived from Aeribacillus composti HB-1 applied for multiple aromatic hydrocarbons removal.</title>
        <authorList>
            <person name="Cao L."/>
            <person name="Li M."/>
            <person name="Ma T."/>
        </authorList>
    </citation>
    <scope>NUCLEOTIDE SEQUENCE [LARGE SCALE GENOMIC DNA]</scope>
    <source>
        <strain evidence="6 7">HB-1</strain>
    </source>
</reference>
<sequence length="341" mass="37940">MKAAVFYDREDIRYEERPIPQIGENEILLKMKICGVCGTDIHKVVDRIVPPNTVLGHEVSGEIVQVGKNVTQFEEGDRVFVAHHVPCFTCHYCNRGNYSLCTQFKATNLDPGGFSEYIRVSAVHVKHTMGKLPSAMSFETGAFVEPVACCLHGFESIALNPGDTVFIMGAGQIGCIQIQLAKYFLADRVIVSDINPFRLNKSLEFGADYIINSKNEHVRDRIMEITDGQGADVVIISAGVNHLLTEAMECVGKGGTILVFAPFKRDLVPLRADRFFQDEIKLVGSYSSNPYNYDKALQLLKMGVVEADKMITHRFHLSQLNEAIQCAHSTKENVLKVLIKS</sequence>
<dbReference type="Proteomes" id="UP001303701">
    <property type="component" value="Chromosome"/>
</dbReference>
<dbReference type="InterPro" id="IPR013149">
    <property type="entry name" value="ADH-like_C"/>
</dbReference>
<dbReference type="InterPro" id="IPR036291">
    <property type="entry name" value="NAD(P)-bd_dom_sf"/>
</dbReference>
<evidence type="ECO:0000259" key="5">
    <source>
        <dbReference type="SMART" id="SM00829"/>
    </source>
</evidence>
<keyword evidence="1 4" id="KW-0479">Metal-binding</keyword>
<dbReference type="SMART" id="SM00829">
    <property type="entry name" value="PKS_ER"/>
    <property type="match status" value="1"/>
</dbReference>